<dbReference type="EMBL" id="JBAKAR010000342">
    <property type="protein sequence ID" value="MEL0615129.1"/>
    <property type="molecule type" value="Genomic_DNA"/>
</dbReference>
<organism evidence="1 2">
    <name type="scientific">Marinomonas arenicola</name>
    <dbReference type="NCBI Taxonomy" id="569601"/>
    <lineage>
        <taxon>Bacteria</taxon>
        <taxon>Pseudomonadati</taxon>
        <taxon>Pseudomonadota</taxon>
        <taxon>Gammaproteobacteria</taxon>
        <taxon>Oceanospirillales</taxon>
        <taxon>Oceanospirillaceae</taxon>
        <taxon>Marinomonas</taxon>
    </lineage>
</organism>
<proteinExistence type="predicted"/>
<evidence type="ECO:0000313" key="1">
    <source>
        <dbReference type="EMBL" id="MEL0615129.1"/>
    </source>
</evidence>
<accession>A0ABU9G9H6</accession>
<sequence length="49" mass="5192">PIAGSCGGMSAFGMEVACYICGCDKGKCEKEEKTASKRASSETFYDESK</sequence>
<name>A0ABU9G9H6_9GAMM</name>
<dbReference type="InterPro" id="IPR007495">
    <property type="entry name" value="NqrM"/>
</dbReference>
<feature type="non-terminal residue" evidence="1">
    <location>
        <position position="1"/>
    </location>
</feature>
<dbReference type="Pfam" id="PF04400">
    <property type="entry name" value="NqrM"/>
    <property type="match status" value="1"/>
</dbReference>
<gene>
    <name evidence="1" type="primary">nqrM</name>
    <name evidence="1" type="ORF">V6242_18540</name>
</gene>
<keyword evidence="2" id="KW-1185">Reference proteome</keyword>
<reference evidence="1 2" key="1">
    <citation type="submission" date="2024-02" db="EMBL/GenBank/DDBJ databases">
        <title>Bacteria isolated from the canopy kelp, Nereocystis luetkeana.</title>
        <authorList>
            <person name="Pfister C.A."/>
            <person name="Younker I.T."/>
            <person name="Light S.H."/>
        </authorList>
    </citation>
    <scope>NUCLEOTIDE SEQUENCE [LARGE SCALE GENOMIC DNA]</scope>
    <source>
        <strain evidence="1 2">TI.4.07</strain>
    </source>
</reference>
<evidence type="ECO:0000313" key="2">
    <source>
        <dbReference type="Proteomes" id="UP001379949"/>
    </source>
</evidence>
<dbReference type="Proteomes" id="UP001379949">
    <property type="component" value="Unassembled WGS sequence"/>
</dbReference>
<comment type="caution">
    <text evidence="1">The sequence shown here is derived from an EMBL/GenBank/DDBJ whole genome shotgun (WGS) entry which is preliminary data.</text>
</comment>
<protein>
    <submittedName>
        <fullName evidence="1">(Na+)-NQR maturation NqrM</fullName>
    </submittedName>
</protein>